<evidence type="ECO:0000313" key="2">
    <source>
        <dbReference type="EMBL" id="RAL64199.1"/>
    </source>
</evidence>
<evidence type="ECO:0000313" key="3">
    <source>
        <dbReference type="Proteomes" id="UP000249056"/>
    </source>
</evidence>
<proteinExistence type="predicted"/>
<accession>A0A395J0R7</accession>
<keyword evidence="3" id="KW-1185">Reference proteome</keyword>
<dbReference type="AlphaFoldDB" id="A0A395J0R7"/>
<dbReference type="EMBL" id="QKRW01000015">
    <property type="protein sequence ID" value="RAL64199.1"/>
    <property type="molecule type" value="Genomic_DNA"/>
</dbReference>
<evidence type="ECO:0000256" key="1">
    <source>
        <dbReference type="SAM" id="MobiDB-lite"/>
    </source>
</evidence>
<feature type="compositionally biased region" description="Basic and acidic residues" evidence="1">
    <location>
        <begin position="407"/>
        <end position="416"/>
    </location>
</feature>
<reference evidence="2 3" key="1">
    <citation type="submission" date="2018-06" db="EMBL/GenBank/DDBJ databases">
        <title>Genome Sequence of the Brown Rot Fungal Pathogen Monilinia fructigena.</title>
        <authorList>
            <person name="Landi L."/>
            <person name="De Miccolis Angelini R.M."/>
            <person name="Pollastro S."/>
            <person name="Abate D."/>
            <person name="Faretra F."/>
            <person name="Romanazzi G."/>
        </authorList>
    </citation>
    <scope>NUCLEOTIDE SEQUENCE [LARGE SCALE GENOMIC DNA]</scope>
    <source>
        <strain evidence="2 3">Mfrg269</strain>
    </source>
</reference>
<feature type="compositionally biased region" description="Polar residues" evidence="1">
    <location>
        <begin position="417"/>
        <end position="426"/>
    </location>
</feature>
<comment type="caution">
    <text evidence="2">The sequence shown here is derived from an EMBL/GenBank/DDBJ whole genome shotgun (WGS) entry which is preliminary data.</text>
</comment>
<feature type="region of interest" description="Disordered" evidence="1">
    <location>
        <begin position="390"/>
        <end position="426"/>
    </location>
</feature>
<gene>
    <name evidence="2" type="ORF">DID88_002091</name>
</gene>
<evidence type="ECO:0008006" key="4">
    <source>
        <dbReference type="Google" id="ProtNLM"/>
    </source>
</evidence>
<name>A0A395J0R7_9HELO</name>
<protein>
    <recommendedName>
        <fullName evidence="4">Endonuclease/exonuclease/phosphatase domain-containing protein</fullName>
    </recommendedName>
</protein>
<feature type="compositionally biased region" description="Basic and acidic residues" evidence="1">
    <location>
        <begin position="319"/>
        <end position="331"/>
    </location>
</feature>
<organism evidence="2 3">
    <name type="scientific">Monilinia fructigena</name>
    <dbReference type="NCBI Taxonomy" id="38457"/>
    <lineage>
        <taxon>Eukaryota</taxon>
        <taxon>Fungi</taxon>
        <taxon>Dikarya</taxon>
        <taxon>Ascomycota</taxon>
        <taxon>Pezizomycotina</taxon>
        <taxon>Leotiomycetes</taxon>
        <taxon>Helotiales</taxon>
        <taxon>Sclerotiniaceae</taxon>
        <taxon>Monilinia</taxon>
    </lineage>
</organism>
<dbReference type="Proteomes" id="UP000249056">
    <property type="component" value="Unassembled WGS sequence"/>
</dbReference>
<feature type="region of interest" description="Disordered" evidence="1">
    <location>
        <begin position="305"/>
        <end position="332"/>
    </location>
</feature>
<sequence>MIFKATKQNIGPGSQGGLRKPTWSVVQAFGEQQYWQKTPSAEEVEVMMMLSVNHDAKGITYWIYPSTDSVNVGSGVLGKVLQSEPAIDFLFGTNAIKGLGSGQLDVSVWILEDQMMVGIVNGDYVDSNNETTINLPAYVMSINQSLYGGSNWAVSGGKVSNLGLRGLEVDILVVDIMYSIMLSKPDARALGYQKYDRPRTLVGGDFNAKHDTYEPGVLSATQGATLSNWSQDTGMDFIGECAGIWTAGRITITQVTTIPGRGTPPNKRVGYRVTEDGLYTFASLIESGAYWLPKVRHIAFGRRARNSHGAAHRPVPTGDTDRRAAASDRARSAPWWTNESASAYSLYKRSGKTLEDRKRMLSATRKAKREYWRRLIDSASDDADLYKVVGWPQSGSLPQVPAARGRRPTDRRHEGESTGSAGQSTA</sequence>
<dbReference type="OrthoDB" id="2338662at2759"/>